<dbReference type="PROSITE" id="PS51257">
    <property type="entry name" value="PROKAR_LIPOPROTEIN"/>
    <property type="match status" value="1"/>
</dbReference>
<evidence type="ECO:0000256" key="1">
    <source>
        <dbReference type="ARBA" id="ARBA00022729"/>
    </source>
</evidence>
<dbReference type="SUPFAM" id="SSF57302">
    <property type="entry name" value="Snake toxin-like"/>
    <property type="match status" value="1"/>
</dbReference>
<feature type="chain" id="PRO_5042041879" description="Sodefrin-like factor" evidence="2">
    <location>
        <begin position="23"/>
        <end position="115"/>
    </location>
</feature>
<proteinExistence type="predicted"/>
<keyword evidence="4" id="KW-1185">Reference proteome</keyword>
<evidence type="ECO:0000256" key="2">
    <source>
        <dbReference type="SAM" id="SignalP"/>
    </source>
</evidence>
<organism evidence="3 4">
    <name type="scientific">Acropora cervicornis</name>
    <name type="common">Staghorn coral</name>
    <dbReference type="NCBI Taxonomy" id="6130"/>
    <lineage>
        <taxon>Eukaryota</taxon>
        <taxon>Metazoa</taxon>
        <taxon>Cnidaria</taxon>
        <taxon>Anthozoa</taxon>
        <taxon>Hexacorallia</taxon>
        <taxon>Scleractinia</taxon>
        <taxon>Astrocoeniina</taxon>
        <taxon>Acroporidae</taxon>
        <taxon>Acropora</taxon>
    </lineage>
</organism>
<dbReference type="InterPro" id="IPR018363">
    <property type="entry name" value="CD59_antigen_CS"/>
</dbReference>
<evidence type="ECO:0000313" key="4">
    <source>
        <dbReference type="Proteomes" id="UP001249851"/>
    </source>
</evidence>
<evidence type="ECO:0000313" key="3">
    <source>
        <dbReference type="EMBL" id="KAK2565406.1"/>
    </source>
</evidence>
<evidence type="ECO:0008006" key="5">
    <source>
        <dbReference type="Google" id="ProtNLM"/>
    </source>
</evidence>
<reference evidence="3" key="1">
    <citation type="journal article" date="2023" name="G3 (Bethesda)">
        <title>Whole genome assembly and annotation of the endangered Caribbean coral Acropora cervicornis.</title>
        <authorList>
            <person name="Selwyn J.D."/>
            <person name="Vollmer S.V."/>
        </authorList>
    </citation>
    <scope>NUCLEOTIDE SEQUENCE</scope>
    <source>
        <strain evidence="3">K2</strain>
    </source>
</reference>
<dbReference type="InterPro" id="IPR045860">
    <property type="entry name" value="Snake_toxin-like_sf"/>
</dbReference>
<dbReference type="EMBL" id="JARQWQ010000019">
    <property type="protein sequence ID" value="KAK2565406.1"/>
    <property type="molecule type" value="Genomic_DNA"/>
</dbReference>
<keyword evidence="1 2" id="KW-0732">Signal</keyword>
<dbReference type="Proteomes" id="UP001249851">
    <property type="component" value="Unassembled WGS sequence"/>
</dbReference>
<dbReference type="PROSITE" id="PS00983">
    <property type="entry name" value="LY6_UPAR"/>
    <property type="match status" value="1"/>
</dbReference>
<accession>A0AAD9QQA3</accession>
<dbReference type="AlphaFoldDB" id="A0AAD9QQA3"/>
<comment type="caution">
    <text evidence="3">The sequence shown here is derived from an EMBL/GenBank/DDBJ whole genome shotgun (WGS) entry which is preliminary data.</text>
</comment>
<name>A0AAD9QQA3_ACRCE</name>
<sequence length="115" mass="12829">MDEFKMKRVAVFVVLLVFACKGENLRCLRCFSTVSAEDCLAGAKPKTCNNGESICLSHEIHSSMKGSRFVLTCGTRRHYQNLQKYCMKPQVSNRVGEVTCKTSLVAPAESEVFTK</sequence>
<reference evidence="3" key="2">
    <citation type="journal article" date="2023" name="Science">
        <title>Genomic signatures of disease resistance in endangered staghorn corals.</title>
        <authorList>
            <person name="Vollmer S.V."/>
            <person name="Selwyn J.D."/>
            <person name="Despard B.A."/>
            <person name="Roesel C.L."/>
        </authorList>
    </citation>
    <scope>NUCLEOTIDE SEQUENCE</scope>
    <source>
        <strain evidence="3">K2</strain>
    </source>
</reference>
<gene>
    <name evidence="3" type="ORF">P5673_010455</name>
</gene>
<feature type="signal peptide" evidence="2">
    <location>
        <begin position="1"/>
        <end position="22"/>
    </location>
</feature>
<protein>
    <recommendedName>
        <fullName evidence="5">Sodefrin-like factor</fullName>
    </recommendedName>
</protein>